<evidence type="ECO:0000256" key="3">
    <source>
        <dbReference type="ARBA" id="ARBA00013176"/>
    </source>
</evidence>
<reference evidence="11" key="1">
    <citation type="thesis" date="2021" institute="BYU ScholarsArchive" country="Provo, UT, USA">
        <title>Applications of and Algorithms for Genome Assembly and Genomic Analyses with an Emphasis on Marine Teleosts.</title>
        <authorList>
            <person name="Pickett B.D."/>
        </authorList>
    </citation>
    <scope>NUCLEOTIDE SEQUENCE</scope>
    <source>
        <strain evidence="11">HI-2016</strain>
    </source>
</reference>
<keyword evidence="5" id="KW-0413">Isomerase</keyword>
<evidence type="ECO:0000256" key="9">
    <source>
        <dbReference type="ARBA" id="ARBA00034243"/>
    </source>
</evidence>
<dbReference type="GO" id="GO:0050121">
    <property type="term" value="F:N-acylglucosamine 2-epimerase activity"/>
    <property type="evidence" value="ECO:0007669"/>
    <property type="project" value="UniProtKB-EC"/>
</dbReference>
<dbReference type="InterPro" id="IPR012341">
    <property type="entry name" value="6hp_glycosidase-like_sf"/>
</dbReference>
<dbReference type="InterPro" id="IPR010819">
    <property type="entry name" value="AGE/CE"/>
</dbReference>
<dbReference type="PANTHER" id="PTHR15108">
    <property type="entry name" value="N-ACYLGLUCOSAMINE-2-EPIMERASE"/>
    <property type="match status" value="1"/>
</dbReference>
<evidence type="ECO:0000313" key="11">
    <source>
        <dbReference type="EMBL" id="KAG9331151.1"/>
    </source>
</evidence>
<evidence type="ECO:0000256" key="5">
    <source>
        <dbReference type="ARBA" id="ARBA00023235"/>
    </source>
</evidence>
<evidence type="ECO:0000256" key="1">
    <source>
        <dbReference type="ARBA" id="ARBA00004878"/>
    </source>
</evidence>
<comment type="pathway">
    <text evidence="1">Amino-sugar metabolism; N-acetylneuraminate degradation.</text>
</comment>
<dbReference type="EMBL" id="JAFBMS010000376">
    <property type="protein sequence ID" value="KAG9331151.1"/>
    <property type="molecule type" value="Genomic_DNA"/>
</dbReference>
<evidence type="ECO:0000256" key="2">
    <source>
        <dbReference type="ARBA" id="ARBA00008558"/>
    </source>
</evidence>
<dbReference type="EC" id="5.1.3.8" evidence="3"/>
<proteinExistence type="inferred from homology"/>
<evidence type="ECO:0000256" key="7">
    <source>
        <dbReference type="ARBA" id="ARBA00031909"/>
    </source>
</evidence>
<evidence type="ECO:0000256" key="10">
    <source>
        <dbReference type="ARBA" id="ARBA00046544"/>
    </source>
</evidence>
<dbReference type="Pfam" id="PF07221">
    <property type="entry name" value="GlcNAc_2-epim"/>
    <property type="match status" value="1"/>
</dbReference>
<name>A0A8T2MYL9_9TELE</name>
<accession>A0A8T2MYL9</accession>
<comment type="catalytic activity">
    <reaction evidence="9">
        <text>an N-acyl-D-glucosamine = an N-acyl-D-mannosamine</text>
        <dbReference type="Rhea" id="RHEA:19033"/>
        <dbReference type="ChEBI" id="CHEBI:16062"/>
        <dbReference type="ChEBI" id="CHEBI:17274"/>
        <dbReference type="EC" id="5.1.3.8"/>
    </reaction>
    <physiologicalReaction direction="left-to-right" evidence="9">
        <dbReference type="Rhea" id="RHEA:19034"/>
    </physiologicalReaction>
    <physiologicalReaction direction="right-to-left" evidence="9">
        <dbReference type="Rhea" id="RHEA:19035"/>
    </physiologicalReaction>
</comment>
<evidence type="ECO:0000256" key="8">
    <source>
        <dbReference type="ARBA" id="ARBA00033215"/>
    </source>
</evidence>
<evidence type="ECO:0000256" key="6">
    <source>
        <dbReference type="ARBA" id="ARBA00031608"/>
    </source>
</evidence>
<organism evidence="11 12">
    <name type="scientific">Albula glossodonta</name>
    <name type="common">roundjaw bonefish</name>
    <dbReference type="NCBI Taxonomy" id="121402"/>
    <lineage>
        <taxon>Eukaryota</taxon>
        <taxon>Metazoa</taxon>
        <taxon>Chordata</taxon>
        <taxon>Craniata</taxon>
        <taxon>Vertebrata</taxon>
        <taxon>Euteleostomi</taxon>
        <taxon>Actinopterygii</taxon>
        <taxon>Neopterygii</taxon>
        <taxon>Teleostei</taxon>
        <taxon>Albuliformes</taxon>
        <taxon>Albulidae</taxon>
        <taxon>Albula</taxon>
    </lineage>
</organism>
<comment type="caution">
    <text evidence="11">The sequence shown here is derived from an EMBL/GenBank/DDBJ whole genome shotgun (WGS) entry which is preliminary data.</text>
</comment>
<dbReference type="Gene3D" id="1.50.10.10">
    <property type="match status" value="2"/>
</dbReference>
<dbReference type="GO" id="GO:0005975">
    <property type="term" value="P:carbohydrate metabolic process"/>
    <property type="evidence" value="ECO:0007669"/>
    <property type="project" value="InterPro"/>
</dbReference>
<comment type="subunit">
    <text evidence="10">Homodimer. Forms a heterodimer with renin and inhibits its activity.</text>
</comment>
<keyword evidence="12" id="KW-1185">Reference proteome</keyword>
<comment type="similarity">
    <text evidence="2">Belongs to the N-acylglucosamine 2-epimerase family.</text>
</comment>
<dbReference type="OrthoDB" id="414129at2759"/>
<sequence length="442" mass="49084">MTAAKLVQFRDRIRTELDRAVDFWLKYSHDKDHGGFFTCIGKDGKVYDDLKYVWLQGRQVWMYSRLYRTMERFHRPEILQAAISGGEFLQKFAWVPSAGSSGKCAFCLTRDGRAVKRDGTAILENVSKEGKELPGCQGRLQNPGDTMFTQVYDYTFSHFPDPEQGEWFGYLTQQGSVALHFKGGPFKGFFHVPRCLHMLLDDLQSQSITLLKEERSFGLMSSWVLRTCGCSAPRSPALPQLTCAFTAPHLRFHSASPVLSPPLTVSFTAPHLRFHRSSPSLSQPLTLSFTAPHPLFHSASPVLSQRLTCTFTAPHPLSQPLTCAFTAPHLHFHRPSPSLSQRLTCAFTAPHPLFQSASPALSQSLTCAFTAPHLRFHSASPALSQPLTCSSLSPPLPYVKILEHEPPTLSQPPTSTQNSTPALFLLHYPLCSGPAPSTCTKS</sequence>
<dbReference type="InterPro" id="IPR008928">
    <property type="entry name" value="6-hairpin_glycosidase_sf"/>
</dbReference>
<dbReference type="Proteomes" id="UP000824540">
    <property type="component" value="Unassembled WGS sequence"/>
</dbReference>
<gene>
    <name evidence="11" type="ORF">JZ751_019943</name>
</gene>
<dbReference type="AlphaFoldDB" id="A0A8T2MYL9"/>
<protein>
    <recommendedName>
        <fullName evidence="4">N-acylglucosamine 2-epimerase</fullName>
        <ecNumber evidence="3">5.1.3.8</ecNumber>
    </recommendedName>
    <alternativeName>
        <fullName evidence="8">GlcNAc 2-epimerase</fullName>
    </alternativeName>
    <alternativeName>
        <fullName evidence="6">N-acetyl-D-glucosamine 2-epimerase</fullName>
    </alternativeName>
    <alternativeName>
        <fullName evidence="7">Renin-binding protein</fullName>
    </alternativeName>
</protein>
<evidence type="ECO:0000313" key="12">
    <source>
        <dbReference type="Proteomes" id="UP000824540"/>
    </source>
</evidence>
<dbReference type="SUPFAM" id="SSF48208">
    <property type="entry name" value="Six-hairpin glycosidases"/>
    <property type="match status" value="1"/>
</dbReference>
<evidence type="ECO:0000256" key="4">
    <source>
        <dbReference type="ARBA" id="ARBA00014959"/>
    </source>
</evidence>